<accession>A0A3Q9GL13</accession>
<keyword evidence="1" id="KW-1133">Transmembrane helix</keyword>
<evidence type="ECO:0000313" key="3">
    <source>
        <dbReference type="Proteomes" id="UP000275951"/>
    </source>
</evidence>
<sequence length="61" mass="6615">MYLTQFVANTGTSGIAGLIVAALILLVVLVVIALLIRFLLVITKYYKNRLSDSSERGDVTS</sequence>
<evidence type="ECO:0000256" key="1">
    <source>
        <dbReference type="SAM" id="Phobius"/>
    </source>
</evidence>
<dbReference type="EMBL" id="CP033905">
    <property type="protein sequence ID" value="AZR06026.1"/>
    <property type="molecule type" value="Genomic_DNA"/>
</dbReference>
<proteinExistence type="predicted"/>
<keyword evidence="1" id="KW-0812">Transmembrane</keyword>
<evidence type="ECO:0008006" key="4">
    <source>
        <dbReference type="Google" id="ProtNLM"/>
    </source>
</evidence>
<gene>
    <name evidence="2" type="ORF">EBQ10_01095</name>
</gene>
<protein>
    <recommendedName>
        <fullName evidence="4">Oxaloacetate decarboxylase</fullName>
    </recommendedName>
</protein>
<dbReference type="Proteomes" id="UP000275951">
    <property type="component" value="Chromosome"/>
</dbReference>
<reference evidence="2 3" key="1">
    <citation type="submission" date="2018-11" db="EMBL/GenBank/DDBJ databases">
        <title>Multidrug-resistant genes are associated with an 42-kb island TGI1 carrying a complex class 1 integron in a Trueperella pyogenes.</title>
        <authorList>
            <person name="Dong W."/>
        </authorList>
    </citation>
    <scope>NUCLEOTIDE SEQUENCE [LARGE SCALE GENOMIC DNA]</scope>
    <source>
        <strain evidence="2 3">TP4</strain>
    </source>
</reference>
<evidence type="ECO:0000313" key="2">
    <source>
        <dbReference type="EMBL" id="AZR06026.1"/>
    </source>
</evidence>
<feature type="transmembrane region" description="Helical" evidence="1">
    <location>
        <begin position="15"/>
        <end position="40"/>
    </location>
</feature>
<keyword evidence="1" id="KW-0472">Membrane</keyword>
<dbReference type="RefSeq" id="WP_108725854.1">
    <property type="nucleotide sequence ID" value="NZ_CP029001.1"/>
</dbReference>
<name>A0A3Q9GL13_9ACTO</name>
<dbReference type="AlphaFoldDB" id="A0A3Q9GL13"/>
<organism evidence="2 3">
    <name type="scientific">Trueperella pyogenes</name>
    <dbReference type="NCBI Taxonomy" id="1661"/>
    <lineage>
        <taxon>Bacteria</taxon>
        <taxon>Bacillati</taxon>
        <taxon>Actinomycetota</taxon>
        <taxon>Actinomycetes</taxon>
        <taxon>Actinomycetales</taxon>
        <taxon>Actinomycetaceae</taxon>
        <taxon>Trueperella</taxon>
    </lineage>
</organism>